<protein>
    <submittedName>
        <fullName evidence="2">Uncharacterized protein</fullName>
    </submittedName>
</protein>
<gene>
    <name evidence="2" type="ORF">RR46_03009</name>
</gene>
<evidence type="ECO:0000313" key="3">
    <source>
        <dbReference type="Proteomes" id="UP000053268"/>
    </source>
</evidence>
<proteinExistence type="predicted"/>
<dbReference type="Proteomes" id="UP000053268">
    <property type="component" value="Unassembled WGS sequence"/>
</dbReference>
<dbReference type="EMBL" id="KQ459472">
    <property type="protein sequence ID" value="KPJ00222.1"/>
    <property type="molecule type" value="Genomic_DNA"/>
</dbReference>
<name>A0A194Q3W0_PAPXU</name>
<evidence type="ECO:0000313" key="2">
    <source>
        <dbReference type="EMBL" id="KPJ00222.1"/>
    </source>
</evidence>
<reference evidence="2 3" key="1">
    <citation type="journal article" date="2015" name="Nat. Commun.">
        <title>Outbred genome sequencing and CRISPR/Cas9 gene editing in butterflies.</title>
        <authorList>
            <person name="Li X."/>
            <person name="Fan D."/>
            <person name="Zhang W."/>
            <person name="Liu G."/>
            <person name="Zhang L."/>
            <person name="Zhao L."/>
            <person name="Fang X."/>
            <person name="Chen L."/>
            <person name="Dong Y."/>
            <person name="Chen Y."/>
            <person name="Ding Y."/>
            <person name="Zhao R."/>
            <person name="Feng M."/>
            <person name="Zhu Y."/>
            <person name="Feng Y."/>
            <person name="Jiang X."/>
            <person name="Zhu D."/>
            <person name="Xiang H."/>
            <person name="Feng X."/>
            <person name="Li S."/>
            <person name="Wang J."/>
            <person name="Zhang G."/>
            <person name="Kronforst M.R."/>
            <person name="Wang W."/>
        </authorList>
    </citation>
    <scope>NUCLEOTIDE SEQUENCE [LARGE SCALE GENOMIC DNA]</scope>
    <source>
        <strain evidence="2">Ya'a_city_454_Px</strain>
        <tissue evidence="2">Whole body</tissue>
    </source>
</reference>
<sequence>MVSHETRLAAASGHSPSKGKTYMESQYRNKIAQNQISSLSEFAHKHKLAQNVRRRQATVPQLLLLNIRCAVRLCDTPRSDVTPPLACAAHNTLTELAPI</sequence>
<dbReference type="AlphaFoldDB" id="A0A194Q3W0"/>
<feature type="region of interest" description="Disordered" evidence="1">
    <location>
        <begin position="1"/>
        <end position="24"/>
    </location>
</feature>
<accession>A0A194Q3W0</accession>
<organism evidence="2 3">
    <name type="scientific">Papilio xuthus</name>
    <name type="common">Asian swallowtail butterfly</name>
    <dbReference type="NCBI Taxonomy" id="66420"/>
    <lineage>
        <taxon>Eukaryota</taxon>
        <taxon>Metazoa</taxon>
        <taxon>Ecdysozoa</taxon>
        <taxon>Arthropoda</taxon>
        <taxon>Hexapoda</taxon>
        <taxon>Insecta</taxon>
        <taxon>Pterygota</taxon>
        <taxon>Neoptera</taxon>
        <taxon>Endopterygota</taxon>
        <taxon>Lepidoptera</taxon>
        <taxon>Glossata</taxon>
        <taxon>Ditrysia</taxon>
        <taxon>Papilionoidea</taxon>
        <taxon>Papilionidae</taxon>
        <taxon>Papilioninae</taxon>
        <taxon>Papilio</taxon>
    </lineage>
</organism>
<keyword evidence="3" id="KW-1185">Reference proteome</keyword>
<evidence type="ECO:0000256" key="1">
    <source>
        <dbReference type="SAM" id="MobiDB-lite"/>
    </source>
</evidence>